<protein>
    <submittedName>
        <fullName evidence="2">Uncharacterized protein</fullName>
    </submittedName>
</protein>
<sequence length="359" mass="42226">MMWYKKNLKEYATKLDGYYFDKNLKQTILVLKIRNKRTIFHISIKEIFTYKEYLSTLHPIDLCIIGILANEKNIESTAKDYKFITVPDSYLMVRIQPFLEIQGRQFQGSSEIIKLKVKNIDKKISVSAKELFNNKKLISALQYQDALSLGFSLSASETDTSQIIMRKRATYSYFQTIQNSIFLTFFFLSILLVGQSFLVQEINFHGEILFLPFLILLFSHINDNLFLWESNKILMIVIIIVIAFMLYFSWIIELPFPYDDHKVDAFRMLHHIIMNNSIKFIFPFVLSSIADTFIKRIPKKISFYSQNRLFSINMYTCLFFISAFCISHILNISSYSIVDFIYTIISLFVLSSFKNLSKR</sequence>
<accession>A0A0W0R9R5</accession>
<keyword evidence="3" id="KW-1185">Reference proteome</keyword>
<feature type="transmembrane region" description="Helical" evidence="1">
    <location>
        <begin position="272"/>
        <end position="290"/>
    </location>
</feature>
<keyword evidence="1" id="KW-0472">Membrane</keyword>
<keyword evidence="1" id="KW-1133">Transmembrane helix</keyword>
<feature type="transmembrane region" description="Helical" evidence="1">
    <location>
        <begin position="176"/>
        <end position="198"/>
    </location>
</feature>
<comment type="caution">
    <text evidence="2">The sequence shown here is derived from an EMBL/GenBank/DDBJ whole genome shotgun (WGS) entry which is preliminary data.</text>
</comment>
<dbReference type="Proteomes" id="UP000054695">
    <property type="component" value="Unassembled WGS sequence"/>
</dbReference>
<proteinExistence type="predicted"/>
<dbReference type="EMBL" id="LNXU01000057">
    <property type="protein sequence ID" value="KTC67823.1"/>
    <property type="molecule type" value="Genomic_DNA"/>
</dbReference>
<feature type="transmembrane region" description="Helical" evidence="1">
    <location>
        <begin position="335"/>
        <end position="353"/>
    </location>
</feature>
<keyword evidence="1" id="KW-0812">Transmembrane</keyword>
<dbReference type="RefSeq" id="WP_058460976.1">
    <property type="nucleotide sequence ID" value="NZ_CAAAIY010000038.1"/>
</dbReference>
<feature type="transmembrane region" description="Helical" evidence="1">
    <location>
        <begin position="204"/>
        <end position="221"/>
    </location>
</feature>
<evidence type="ECO:0000313" key="2">
    <source>
        <dbReference type="EMBL" id="KTC67823.1"/>
    </source>
</evidence>
<evidence type="ECO:0000256" key="1">
    <source>
        <dbReference type="SAM" id="Phobius"/>
    </source>
</evidence>
<organism evidence="2 3">
    <name type="scientific">Legionella bozemanae</name>
    <name type="common">Fluoribacter bozemanae</name>
    <dbReference type="NCBI Taxonomy" id="447"/>
    <lineage>
        <taxon>Bacteria</taxon>
        <taxon>Pseudomonadati</taxon>
        <taxon>Pseudomonadota</taxon>
        <taxon>Gammaproteobacteria</taxon>
        <taxon>Legionellales</taxon>
        <taxon>Legionellaceae</taxon>
        <taxon>Legionella</taxon>
    </lineage>
</organism>
<name>A0A0W0R9R5_LEGBO</name>
<dbReference type="STRING" id="447.Lboz_3466"/>
<reference evidence="2 3" key="1">
    <citation type="submission" date="2015-11" db="EMBL/GenBank/DDBJ databases">
        <title>Genomic analysis of 38 Legionella species identifies large and diverse effector repertoires.</title>
        <authorList>
            <person name="Burstein D."/>
            <person name="Amaro F."/>
            <person name="Zusman T."/>
            <person name="Lifshitz Z."/>
            <person name="Cohen O."/>
            <person name="Gilbert J.A."/>
            <person name="Pupko T."/>
            <person name="Shuman H.A."/>
            <person name="Segal G."/>
        </authorList>
    </citation>
    <scope>NUCLEOTIDE SEQUENCE [LARGE SCALE GENOMIC DNA]</scope>
    <source>
        <strain evidence="2 3">WIGA</strain>
    </source>
</reference>
<evidence type="ECO:0000313" key="3">
    <source>
        <dbReference type="Proteomes" id="UP000054695"/>
    </source>
</evidence>
<dbReference type="OrthoDB" id="10005107at2"/>
<dbReference type="AlphaFoldDB" id="A0A0W0R9R5"/>
<feature type="transmembrane region" description="Helical" evidence="1">
    <location>
        <begin position="233"/>
        <end position="252"/>
    </location>
</feature>
<gene>
    <name evidence="2" type="ORF">Lboz_3466</name>
</gene>
<feature type="transmembrane region" description="Helical" evidence="1">
    <location>
        <begin position="310"/>
        <end position="329"/>
    </location>
</feature>
<dbReference type="PATRIC" id="fig|447.4.peg.3710"/>